<keyword evidence="3" id="KW-1185">Reference proteome</keyword>
<dbReference type="AlphaFoldDB" id="A0A8R7V310"/>
<feature type="compositionally biased region" description="Basic residues" evidence="1">
    <location>
        <begin position="22"/>
        <end position="35"/>
    </location>
</feature>
<reference evidence="2" key="2">
    <citation type="submission" date="2018-03" db="EMBL/GenBank/DDBJ databases">
        <title>The Triticum urartu genome reveals the dynamic nature of wheat genome evolution.</title>
        <authorList>
            <person name="Ling H."/>
            <person name="Ma B."/>
            <person name="Shi X."/>
            <person name="Liu H."/>
            <person name="Dong L."/>
            <person name="Sun H."/>
            <person name="Cao Y."/>
            <person name="Gao Q."/>
            <person name="Zheng S."/>
            <person name="Li Y."/>
            <person name="Yu Y."/>
            <person name="Du H."/>
            <person name="Qi M."/>
            <person name="Li Y."/>
            <person name="Yu H."/>
            <person name="Cui Y."/>
            <person name="Wang N."/>
            <person name="Chen C."/>
            <person name="Wu H."/>
            <person name="Zhao Y."/>
            <person name="Zhang J."/>
            <person name="Li Y."/>
            <person name="Zhou W."/>
            <person name="Zhang B."/>
            <person name="Hu W."/>
            <person name="Eijk M."/>
            <person name="Tang J."/>
            <person name="Witsenboer H."/>
            <person name="Zhao S."/>
            <person name="Li Z."/>
            <person name="Zhang A."/>
            <person name="Wang D."/>
            <person name="Liang C."/>
        </authorList>
    </citation>
    <scope>NUCLEOTIDE SEQUENCE [LARGE SCALE GENOMIC DNA]</scope>
    <source>
        <strain evidence="2">cv. G1812</strain>
    </source>
</reference>
<proteinExistence type="predicted"/>
<dbReference type="EnsemblPlants" id="TuG1812G0700003093.01.T01">
    <property type="protein sequence ID" value="TuG1812G0700003093.01.T01"/>
    <property type="gene ID" value="TuG1812G0700003093.01"/>
</dbReference>
<dbReference type="Gramene" id="TuG1812G0700003093.01.T01">
    <property type="protein sequence ID" value="TuG1812G0700003093.01.T01"/>
    <property type="gene ID" value="TuG1812G0700003093.01"/>
</dbReference>
<organism evidence="2 3">
    <name type="scientific">Triticum urartu</name>
    <name type="common">Red wild einkorn</name>
    <name type="synonym">Crithodium urartu</name>
    <dbReference type="NCBI Taxonomy" id="4572"/>
    <lineage>
        <taxon>Eukaryota</taxon>
        <taxon>Viridiplantae</taxon>
        <taxon>Streptophyta</taxon>
        <taxon>Embryophyta</taxon>
        <taxon>Tracheophyta</taxon>
        <taxon>Spermatophyta</taxon>
        <taxon>Magnoliopsida</taxon>
        <taxon>Liliopsida</taxon>
        <taxon>Poales</taxon>
        <taxon>Poaceae</taxon>
        <taxon>BOP clade</taxon>
        <taxon>Pooideae</taxon>
        <taxon>Triticodae</taxon>
        <taxon>Triticeae</taxon>
        <taxon>Triticinae</taxon>
        <taxon>Triticum</taxon>
    </lineage>
</organism>
<name>A0A8R7V310_TRIUA</name>
<feature type="compositionally biased region" description="Polar residues" evidence="1">
    <location>
        <begin position="9"/>
        <end position="18"/>
    </location>
</feature>
<evidence type="ECO:0000313" key="3">
    <source>
        <dbReference type="Proteomes" id="UP000015106"/>
    </source>
</evidence>
<evidence type="ECO:0000313" key="2">
    <source>
        <dbReference type="EnsemblPlants" id="TuG1812G0700003093.01.T01"/>
    </source>
</evidence>
<feature type="region of interest" description="Disordered" evidence="1">
    <location>
        <begin position="1"/>
        <end position="40"/>
    </location>
</feature>
<reference evidence="3" key="1">
    <citation type="journal article" date="2013" name="Nature">
        <title>Draft genome of the wheat A-genome progenitor Triticum urartu.</title>
        <authorList>
            <person name="Ling H.Q."/>
            <person name="Zhao S."/>
            <person name="Liu D."/>
            <person name="Wang J."/>
            <person name="Sun H."/>
            <person name="Zhang C."/>
            <person name="Fan H."/>
            <person name="Li D."/>
            <person name="Dong L."/>
            <person name="Tao Y."/>
            <person name="Gao C."/>
            <person name="Wu H."/>
            <person name="Li Y."/>
            <person name="Cui Y."/>
            <person name="Guo X."/>
            <person name="Zheng S."/>
            <person name="Wang B."/>
            <person name="Yu K."/>
            <person name="Liang Q."/>
            <person name="Yang W."/>
            <person name="Lou X."/>
            <person name="Chen J."/>
            <person name="Feng M."/>
            <person name="Jian J."/>
            <person name="Zhang X."/>
            <person name="Luo G."/>
            <person name="Jiang Y."/>
            <person name="Liu J."/>
            <person name="Wang Z."/>
            <person name="Sha Y."/>
            <person name="Zhang B."/>
            <person name="Wu H."/>
            <person name="Tang D."/>
            <person name="Shen Q."/>
            <person name="Xue P."/>
            <person name="Zou S."/>
            <person name="Wang X."/>
            <person name="Liu X."/>
            <person name="Wang F."/>
            <person name="Yang Y."/>
            <person name="An X."/>
            <person name="Dong Z."/>
            <person name="Zhang K."/>
            <person name="Zhang X."/>
            <person name="Luo M.C."/>
            <person name="Dvorak J."/>
            <person name="Tong Y."/>
            <person name="Wang J."/>
            <person name="Yang H."/>
            <person name="Li Z."/>
            <person name="Wang D."/>
            <person name="Zhang A."/>
            <person name="Wang J."/>
        </authorList>
    </citation>
    <scope>NUCLEOTIDE SEQUENCE</scope>
    <source>
        <strain evidence="3">cv. G1812</strain>
    </source>
</reference>
<dbReference type="Proteomes" id="UP000015106">
    <property type="component" value="Chromosome 7"/>
</dbReference>
<protein>
    <submittedName>
        <fullName evidence="2">Uncharacterized protein</fullName>
    </submittedName>
</protein>
<evidence type="ECO:0000256" key="1">
    <source>
        <dbReference type="SAM" id="MobiDB-lite"/>
    </source>
</evidence>
<accession>A0A8R7V310</accession>
<sequence length="77" mass="8843">MLAKRWSMVPSSLSSSAEDQTKKRRGRILRKRKKQGNGTVDRVQELLQKTHAAFLNRNFVQGKTSQAGDYYNPFCNI</sequence>
<reference evidence="2" key="3">
    <citation type="submission" date="2022-06" db="UniProtKB">
        <authorList>
            <consortium name="EnsemblPlants"/>
        </authorList>
    </citation>
    <scope>IDENTIFICATION</scope>
</reference>